<comment type="caution">
    <text evidence="3">The sequence shown here is derived from an EMBL/GenBank/DDBJ whole genome shotgun (WGS) entry which is preliminary data.</text>
</comment>
<gene>
    <name evidence="3" type="ORF">LMS43_05285</name>
</gene>
<keyword evidence="1" id="KW-0812">Transmembrane</keyword>
<proteinExistence type="predicted"/>
<dbReference type="Pfam" id="PF07811">
    <property type="entry name" value="TadE"/>
    <property type="match status" value="1"/>
</dbReference>
<reference evidence="3" key="1">
    <citation type="submission" date="2021-11" db="EMBL/GenBank/DDBJ databases">
        <title>Draft genome sequence of Alcaligenes endophyticus type strain CCUG 75668T.</title>
        <authorList>
            <person name="Salva-Serra F."/>
            <person name="Duran R.E."/>
            <person name="Seeger M."/>
            <person name="Moore E.R.B."/>
            <person name="Jaen-Luchoro D."/>
        </authorList>
    </citation>
    <scope>NUCLEOTIDE SEQUENCE</scope>
    <source>
        <strain evidence="3">CCUG 75668</strain>
    </source>
</reference>
<evidence type="ECO:0000259" key="2">
    <source>
        <dbReference type="Pfam" id="PF07811"/>
    </source>
</evidence>
<evidence type="ECO:0000313" key="4">
    <source>
        <dbReference type="Proteomes" id="UP001168613"/>
    </source>
</evidence>
<name>A0ABT8EHD1_9BURK</name>
<dbReference type="EMBL" id="JAJHNU010000001">
    <property type="protein sequence ID" value="MDN4120694.1"/>
    <property type="molecule type" value="Genomic_DNA"/>
</dbReference>
<organism evidence="3 4">
    <name type="scientific">Alcaligenes endophyticus</name>
    <dbReference type="NCBI Taxonomy" id="1929088"/>
    <lineage>
        <taxon>Bacteria</taxon>
        <taxon>Pseudomonadati</taxon>
        <taxon>Pseudomonadota</taxon>
        <taxon>Betaproteobacteria</taxon>
        <taxon>Burkholderiales</taxon>
        <taxon>Alcaligenaceae</taxon>
        <taxon>Alcaligenes</taxon>
    </lineage>
</organism>
<sequence length="150" mass="16901">MTSWHLQKGVAAIELSLVLGLLLMLFSALLSFSALFLVQQKITHLVGDAARESAIWQHSENTAERYARNSTLLRDYVQRAEQEDAWLSRLAGEIRSTYEENQQGNNRTAHFKVTVALKSWFLGNVLGIFSSNKLDQLQAEATILLKEGRP</sequence>
<dbReference type="RefSeq" id="WP_266124408.1">
    <property type="nucleotide sequence ID" value="NZ_JAJHNU010000001.1"/>
</dbReference>
<feature type="transmembrane region" description="Helical" evidence="1">
    <location>
        <begin position="12"/>
        <end position="38"/>
    </location>
</feature>
<keyword evidence="4" id="KW-1185">Reference proteome</keyword>
<dbReference type="InterPro" id="IPR012495">
    <property type="entry name" value="TadE-like_dom"/>
</dbReference>
<protein>
    <submittedName>
        <fullName evidence="3">Pilus assembly protein</fullName>
    </submittedName>
</protein>
<keyword evidence="1" id="KW-1133">Transmembrane helix</keyword>
<keyword evidence="1" id="KW-0472">Membrane</keyword>
<evidence type="ECO:0000313" key="3">
    <source>
        <dbReference type="EMBL" id="MDN4120694.1"/>
    </source>
</evidence>
<accession>A0ABT8EHD1</accession>
<dbReference type="Proteomes" id="UP001168613">
    <property type="component" value="Unassembled WGS sequence"/>
</dbReference>
<feature type="domain" description="TadE-like" evidence="2">
    <location>
        <begin position="9"/>
        <end position="51"/>
    </location>
</feature>
<evidence type="ECO:0000256" key="1">
    <source>
        <dbReference type="SAM" id="Phobius"/>
    </source>
</evidence>